<dbReference type="InterPro" id="IPR054822">
    <property type="entry name" value="DsrO-like"/>
</dbReference>
<keyword evidence="1" id="KW-0004">4Fe-4S</keyword>
<dbReference type="CDD" id="cd10551">
    <property type="entry name" value="PsrB"/>
    <property type="match status" value="1"/>
</dbReference>
<dbReference type="Proteomes" id="UP000662914">
    <property type="component" value="Chromosome"/>
</dbReference>
<dbReference type="GO" id="GO:0051539">
    <property type="term" value="F:4 iron, 4 sulfur cluster binding"/>
    <property type="evidence" value="ECO:0007669"/>
    <property type="project" value="UniProtKB-KW"/>
</dbReference>
<evidence type="ECO:0000256" key="1">
    <source>
        <dbReference type="ARBA" id="ARBA00022485"/>
    </source>
</evidence>
<feature type="domain" description="4Fe-4S ferredoxin-type" evidence="5">
    <location>
        <begin position="19"/>
        <end position="51"/>
    </location>
</feature>
<dbReference type="PROSITE" id="PS51379">
    <property type="entry name" value="4FE4S_FER_2"/>
    <property type="match status" value="2"/>
</dbReference>
<dbReference type="EMBL" id="AP021857">
    <property type="protein sequence ID" value="BBO20415.1"/>
    <property type="molecule type" value="Genomic_DNA"/>
</dbReference>
<dbReference type="GO" id="GO:0046872">
    <property type="term" value="F:metal ion binding"/>
    <property type="evidence" value="ECO:0007669"/>
    <property type="project" value="UniProtKB-KW"/>
</dbReference>
<sequence>MEIAAAKPDNEAVTARVRWGMLIDTTRCQTGCTECVSACNKENHLGEVKKPRTDAQWIRKIDLKELKTGRALSLPMMCQHCANPPCVDVCPTGASFKRADGIVLVDRHICIGCRYCMMACPYKARSFVHEPHTDQNPEVPRGQGCVEGCTLCVHRVDRGGTPACVEACAAAGHNAMLFGDLNDPESAIAKRVREVKTTQVRADLKLDLGVRYEGI</sequence>
<keyword evidence="2" id="KW-0479">Metal-binding</keyword>
<dbReference type="SUPFAM" id="SSF54862">
    <property type="entry name" value="4Fe-4S ferredoxins"/>
    <property type="match status" value="1"/>
</dbReference>
<dbReference type="PROSITE" id="PS00198">
    <property type="entry name" value="4FE4S_FER_1"/>
    <property type="match status" value="1"/>
</dbReference>
<dbReference type="KEGG" id="ddz:DSYM_11140"/>
<gene>
    <name evidence="6" type="ORF">DSYM_11140</name>
</gene>
<dbReference type="NCBIfam" id="NF045797">
    <property type="entry name" value="DsrO"/>
    <property type="match status" value="1"/>
</dbReference>
<evidence type="ECO:0000313" key="7">
    <source>
        <dbReference type="Proteomes" id="UP000662914"/>
    </source>
</evidence>
<protein>
    <submittedName>
        <fullName evidence="6">4Fe-4S dicluster domain-containing protein</fullName>
    </submittedName>
</protein>
<dbReference type="PANTHER" id="PTHR43177:SF3">
    <property type="entry name" value="PROTEIN NRFC HOMOLOG"/>
    <property type="match status" value="1"/>
</dbReference>
<accession>A0A809R7U3</accession>
<evidence type="ECO:0000259" key="5">
    <source>
        <dbReference type="PROSITE" id="PS51379"/>
    </source>
</evidence>
<dbReference type="PANTHER" id="PTHR43177">
    <property type="entry name" value="PROTEIN NRFC"/>
    <property type="match status" value="1"/>
</dbReference>
<evidence type="ECO:0000313" key="6">
    <source>
        <dbReference type="EMBL" id="BBO20415.1"/>
    </source>
</evidence>
<dbReference type="Gene3D" id="3.30.70.20">
    <property type="match status" value="2"/>
</dbReference>
<evidence type="ECO:0000256" key="2">
    <source>
        <dbReference type="ARBA" id="ARBA00022723"/>
    </source>
</evidence>
<evidence type="ECO:0000256" key="3">
    <source>
        <dbReference type="ARBA" id="ARBA00023004"/>
    </source>
</evidence>
<proteinExistence type="predicted"/>
<evidence type="ECO:0000256" key="4">
    <source>
        <dbReference type="ARBA" id="ARBA00023014"/>
    </source>
</evidence>
<name>A0A809R7U3_9PROT</name>
<dbReference type="InterPro" id="IPR017900">
    <property type="entry name" value="4Fe4S_Fe_S_CS"/>
</dbReference>
<dbReference type="InterPro" id="IPR050954">
    <property type="entry name" value="ET_IronSulfur_Cluster-Binding"/>
</dbReference>
<organism evidence="6 7">
    <name type="scientific">Candidatus Desulfobacillus denitrificans</name>
    <dbReference type="NCBI Taxonomy" id="2608985"/>
    <lineage>
        <taxon>Bacteria</taxon>
        <taxon>Pseudomonadati</taxon>
        <taxon>Pseudomonadota</taxon>
        <taxon>Betaproteobacteria</taxon>
        <taxon>Candidatus Desulfobacillus</taxon>
    </lineage>
</organism>
<dbReference type="InterPro" id="IPR017896">
    <property type="entry name" value="4Fe4S_Fe-S-bd"/>
</dbReference>
<reference evidence="6" key="1">
    <citation type="journal article" name="DNA Res.">
        <title>The physiological potential of anammox bacteria as revealed by their core genome structure.</title>
        <authorList>
            <person name="Okubo T."/>
            <person name="Toyoda A."/>
            <person name="Fukuhara K."/>
            <person name="Uchiyama I."/>
            <person name="Harigaya Y."/>
            <person name="Kuroiwa M."/>
            <person name="Suzuki T."/>
            <person name="Murakami Y."/>
            <person name="Suwa Y."/>
            <person name="Takami H."/>
        </authorList>
    </citation>
    <scope>NUCLEOTIDE SEQUENCE</scope>
    <source>
        <strain evidence="6">317325-3</strain>
    </source>
</reference>
<dbReference type="AlphaFoldDB" id="A0A809R7U3"/>
<dbReference type="Pfam" id="PF13247">
    <property type="entry name" value="Fer4_11"/>
    <property type="match status" value="1"/>
</dbReference>
<keyword evidence="4" id="KW-0411">Iron-sulfur</keyword>
<feature type="domain" description="4Fe-4S ferredoxin-type" evidence="5">
    <location>
        <begin position="101"/>
        <end position="130"/>
    </location>
</feature>
<keyword evidence="3" id="KW-0408">Iron</keyword>